<keyword evidence="1" id="KW-0175">Coiled coil</keyword>
<dbReference type="AlphaFoldDB" id="A0A0D2LK18"/>
<organism evidence="2 3">
    <name type="scientific">Monoraphidium neglectum</name>
    <dbReference type="NCBI Taxonomy" id="145388"/>
    <lineage>
        <taxon>Eukaryota</taxon>
        <taxon>Viridiplantae</taxon>
        <taxon>Chlorophyta</taxon>
        <taxon>core chlorophytes</taxon>
        <taxon>Chlorophyceae</taxon>
        <taxon>CS clade</taxon>
        <taxon>Sphaeropleales</taxon>
        <taxon>Selenastraceae</taxon>
        <taxon>Monoraphidium</taxon>
    </lineage>
</organism>
<dbReference type="GO" id="GO:0045505">
    <property type="term" value="F:dynein intermediate chain binding"/>
    <property type="evidence" value="ECO:0007669"/>
    <property type="project" value="InterPro"/>
</dbReference>
<protein>
    <submittedName>
        <fullName evidence="2">Uncharacterized protein</fullName>
    </submittedName>
</protein>
<dbReference type="GO" id="GO:0030286">
    <property type="term" value="C:dynein complex"/>
    <property type="evidence" value="ECO:0007669"/>
    <property type="project" value="InterPro"/>
</dbReference>
<gene>
    <name evidence="2" type="ORF">MNEG_1235</name>
</gene>
<dbReference type="RefSeq" id="XP_013905728.1">
    <property type="nucleotide sequence ID" value="XM_014050274.1"/>
</dbReference>
<accession>A0A0D2LK18</accession>
<proteinExistence type="predicted"/>
<dbReference type="InterPro" id="IPR026983">
    <property type="entry name" value="DHC"/>
</dbReference>
<dbReference type="Proteomes" id="UP000054498">
    <property type="component" value="Unassembled WGS sequence"/>
</dbReference>
<dbReference type="GO" id="GO:0051959">
    <property type="term" value="F:dynein light intermediate chain binding"/>
    <property type="evidence" value="ECO:0007669"/>
    <property type="project" value="InterPro"/>
</dbReference>
<evidence type="ECO:0000313" key="3">
    <source>
        <dbReference type="Proteomes" id="UP000054498"/>
    </source>
</evidence>
<sequence length="292" mass="31441">MLKPFTRSWDAAAYRSRAHTVASLRRDAVLIREWMASLQQVVAAQPAGCLQLETEALKATHLVTLKSALATVCVMLVSAARREGTRVLQEIQARVSVLKQRPSVLPDFITYTLAAAAARTERDSQLTQVAAVGSLYESVEAWGSRLPHNDQVLLDDVREAGRALARAVGEAAGFVESKRPGMAATLERQGRELGKRAQELLSDVERGTLRQRVSPTAVVLEEGELSRWRDSLAGLSGGLARVNEQEVQLGIKATQLHDLDEITRQIAEAEDLVAQAEAASGTAAGSDAAVDG</sequence>
<keyword evidence="3" id="KW-1185">Reference proteome</keyword>
<feature type="coiled-coil region" evidence="1">
    <location>
        <begin position="252"/>
        <end position="279"/>
    </location>
</feature>
<evidence type="ECO:0000313" key="2">
    <source>
        <dbReference type="EMBL" id="KIZ06709.1"/>
    </source>
</evidence>
<dbReference type="GeneID" id="25729703"/>
<dbReference type="EMBL" id="KK100339">
    <property type="protein sequence ID" value="KIZ06709.1"/>
    <property type="molecule type" value="Genomic_DNA"/>
</dbReference>
<dbReference type="PANTHER" id="PTHR45703:SF35">
    <property type="entry name" value="DYNEIN HEAVY CHAIN"/>
    <property type="match status" value="1"/>
</dbReference>
<reference evidence="2 3" key="1">
    <citation type="journal article" date="2013" name="BMC Genomics">
        <title>Reconstruction of the lipid metabolism for the microalga Monoraphidium neglectum from its genome sequence reveals characteristics suitable for biofuel production.</title>
        <authorList>
            <person name="Bogen C."/>
            <person name="Al-Dilaimi A."/>
            <person name="Albersmeier A."/>
            <person name="Wichmann J."/>
            <person name="Grundmann M."/>
            <person name="Rupp O."/>
            <person name="Lauersen K.J."/>
            <person name="Blifernez-Klassen O."/>
            <person name="Kalinowski J."/>
            <person name="Goesmann A."/>
            <person name="Mussgnug J.H."/>
            <person name="Kruse O."/>
        </authorList>
    </citation>
    <scope>NUCLEOTIDE SEQUENCE [LARGE SCALE GENOMIC DNA]</scope>
    <source>
        <strain evidence="2 3">SAG 48.87</strain>
    </source>
</reference>
<evidence type="ECO:0000256" key="1">
    <source>
        <dbReference type="SAM" id="Coils"/>
    </source>
</evidence>
<name>A0A0D2LK18_9CHLO</name>
<dbReference type="GO" id="GO:0007018">
    <property type="term" value="P:microtubule-based movement"/>
    <property type="evidence" value="ECO:0007669"/>
    <property type="project" value="InterPro"/>
</dbReference>
<dbReference type="KEGG" id="mng:MNEG_1235"/>
<dbReference type="PANTHER" id="PTHR45703">
    <property type="entry name" value="DYNEIN HEAVY CHAIN"/>
    <property type="match status" value="1"/>
</dbReference>